<comment type="caution">
    <text evidence="2">The sequence shown here is derived from an EMBL/GenBank/DDBJ whole genome shotgun (WGS) entry which is preliminary data.</text>
</comment>
<organism evidence="2">
    <name type="scientific">termite gut metagenome</name>
    <dbReference type="NCBI Taxonomy" id="433724"/>
    <lineage>
        <taxon>unclassified sequences</taxon>
        <taxon>metagenomes</taxon>
        <taxon>organismal metagenomes</taxon>
    </lineage>
</organism>
<dbReference type="Pfam" id="PF20200">
    <property type="entry name" value="DUF6562"/>
    <property type="match status" value="1"/>
</dbReference>
<reference evidence="2" key="1">
    <citation type="submission" date="2019-03" db="EMBL/GenBank/DDBJ databases">
        <title>Single cell metagenomics reveals metabolic interactions within the superorganism composed of flagellate Streblomastix strix and complex community of Bacteroidetes bacteria on its surface.</title>
        <authorList>
            <person name="Treitli S.C."/>
            <person name="Kolisko M."/>
            <person name="Husnik F."/>
            <person name="Keeling P."/>
            <person name="Hampl V."/>
        </authorList>
    </citation>
    <scope>NUCLEOTIDE SEQUENCE</scope>
    <source>
        <strain evidence="2">STM</strain>
    </source>
</reference>
<sequence>MNKNAVWLLAFVCAFLFSCSSDDFDAGNQKDGMVDFTISTSIPQGIKTYATSDPNSGNGGATNVKDHALRYILEVWTKEDSPRLAYRDYQIVKGDFANEGVTFSARLLALEYYFVFWADFVATSTTDANAASADLYYKTNNGETVDEIKANSRSYSGLTAIEIIPENYGVSNDARDAFYAMKVFNLRTHKNAIESVTLTRPFGKYRLVATDAPEDYLTEKPVKALITYTGASVTLPGGFDALHGEVTDRVINVTSLQHNDVTQEDVTIINALSFCV</sequence>
<gene>
    <name evidence="2" type="ORF">EZS27_008495</name>
</gene>
<proteinExistence type="predicted"/>
<feature type="domain" description="DUF6562" evidence="1">
    <location>
        <begin position="52"/>
        <end position="217"/>
    </location>
</feature>
<name>A0A5J4SEP6_9ZZZZ</name>
<dbReference type="PROSITE" id="PS51257">
    <property type="entry name" value="PROKAR_LIPOPROTEIN"/>
    <property type="match status" value="1"/>
</dbReference>
<evidence type="ECO:0000313" key="2">
    <source>
        <dbReference type="EMBL" id="KAA6343830.1"/>
    </source>
</evidence>
<evidence type="ECO:0000259" key="1">
    <source>
        <dbReference type="Pfam" id="PF20200"/>
    </source>
</evidence>
<dbReference type="InterPro" id="IPR046692">
    <property type="entry name" value="DUF6562"/>
</dbReference>
<protein>
    <recommendedName>
        <fullName evidence="1">DUF6562 domain-containing protein</fullName>
    </recommendedName>
</protein>
<accession>A0A5J4SEP6</accession>
<dbReference type="AlphaFoldDB" id="A0A5J4SEP6"/>
<dbReference type="EMBL" id="SNRY01000249">
    <property type="protein sequence ID" value="KAA6343830.1"/>
    <property type="molecule type" value="Genomic_DNA"/>
</dbReference>